<dbReference type="Pfam" id="PF04860">
    <property type="entry name" value="Phage_portal"/>
    <property type="match status" value="1"/>
</dbReference>
<evidence type="ECO:0000256" key="3">
    <source>
        <dbReference type="ARBA" id="ARBA00023219"/>
    </source>
</evidence>
<keyword evidence="2" id="KW-1162">Viral penetration into host cytoplasm</keyword>
<gene>
    <name evidence="4" type="ORF">UFOVP631_10</name>
</gene>
<dbReference type="InterPro" id="IPR006427">
    <property type="entry name" value="Portal_HK97"/>
</dbReference>
<dbReference type="InterPro" id="IPR006944">
    <property type="entry name" value="Phage/GTA_portal"/>
</dbReference>
<protein>
    <submittedName>
        <fullName evidence="4">COG4695 Phage-related protein</fullName>
    </submittedName>
</protein>
<proteinExistence type="predicted"/>
<accession>A0A6J5N728</accession>
<reference evidence="4" key="1">
    <citation type="submission" date="2020-04" db="EMBL/GenBank/DDBJ databases">
        <authorList>
            <person name="Chiriac C."/>
            <person name="Salcher M."/>
            <person name="Ghai R."/>
            <person name="Kavagutti S V."/>
        </authorList>
    </citation>
    <scope>NUCLEOTIDE SEQUENCE</scope>
</reference>
<dbReference type="Gene3D" id="1.20.1270.210">
    <property type="match status" value="1"/>
</dbReference>
<dbReference type="EMBL" id="LR796611">
    <property type="protein sequence ID" value="CAB4154212.1"/>
    <property type="molecule type" value="Genomic_DNA"/>
</dbReference>
<evidence type="ECO:0000256" key="2">
    <source>
        <dbReference type="ARBA" id="ARBA00023009"/>
    </source>
</evidence>
<dbReference type="NCBIfam" id="TIGR01537">
    <property type="entry name" value="portal_HK97"/>
    <property type="match status" value="1"/>
</dbReference>
<keyword evidence="3" id="KW-0231">Viral genome packaging</keyword>
<organism evidence="4">
    <name type="scientific">uncultured Caudovirales phage</name>
    <dbReference type="NCBI Taxonomy" id="2100421"/>
    <lineage>
        <taxon>Viruses</taxon>
        <taxon>Duplodnaviria</taxon>
        <taxon>Heunggongvirae</taxon>
        <taxon>Uroviricota</taxon>
        <taxon>Caudoviricetes</taxon>
        <taxon>Peduoviridae</taxon>
        <taxon>Maltschvirus</taxon>
        <taxon>Maltschvirus maltsch</taxon>
    </lineage>
</organism>
<evidence type="ECO:0000256" key="1">
    <source>
        <dbReference type="ARBA" id="ARBA00022950"/>
    </source>
</evidence>
<name>A0A6J5N728_9CAUD</name>
<evidence type="ECO:0000313" key="4">
    <source>
        <dbReference type="EMBL" id="CAB4154212.1"/>
    </source>
</evidence>
<sequence>MLNNLFESRAVSFQTIWGTGGDIEVLNQSGTVVNPETVFRVNAIFSAVSLISDTISTLPVDSYIRRDGARFAFRPRPAWVQQPDVDTTKEAFYGSLIVSMLLDGNGFVRVFRDGAGRVVNMTVLNPAKVEIRKDKVGGVTYIYEGEGKPLNKNELMHIPDVVRPGETRGISRVTALKDNFGLALALESYAARFFGQGASTQGIIEFPGNLTPEQAKQLVDGFDARHKGFRKSHKTGVLSGGAKYVNTSVENDKAQFIDSRRMAVEDVARAFNIPPHLLGLPGTNTYSSVEQNNIAFVTHTLRPIVQKLESAFTPLMANEPGGTTAFIKFTLDGLLRGDANSRFTAYSTGLQAGYLTINDIRRLEDLPPVDGGEIIRVPLASVNIDAAELVATDKRVNMAQKLVNSGYDPADVLSVMGLPPILHTGLPTVQLQPIAQIDPEDPEAVYEV</sequence>
<keyword evidence="1" id="KW-1188">Viral release from host cell</keyword>
<keyword evidence="2" id="KW-1171">Viral genome ejection through host cell envelope</keyword>
<keyword evidence="2" id="KW-1160">Virus entry into host cell</keyword>
<dbReference type="Gene3D" id="3.40.140.120">
    <property type="match status" value="1"/>
</dbReference>
<dbReference type="Gene3D" id="3.30.1120.70">
    <property type="match status" value="1"/>
</dbReference>
<keyword evidence="1" id="KW-0118">Viral capsid assembly</keyword>